<keyword evidence="1" id="KW-1133">Transmembrane helix</keyword>
<sequence>MNAGVPMHFIAPQSGMKMQKVLSFFLSLKFIGLLICLVIFCSIFPFFLAFAGMGLANLLGCGGSGPGITCPNPMMGEILTSMVLMHWLGLITLPTGFLVAGVLSIIFVLRWVMLERRH</sequence>
<feature type="transmembrane region" description="Helical" evidence="1">
    <location>
        <begin position="21"/>
        <end position="50"/>
    </location>
</feature>
<gene>
    <name evidence="2" type="ORF">NG792_13940</name>
</gene>
<feature type="transmembrane region" description="Helical" evidence="1">
    <location>
        <begin position="84"/>
        <end position="109"/>
    </location>
</feature>
<dbReference type="Proteomes" id="UP001525961">
    <property type="component" value="Unassembled WGS sequence"/>
</dbReference>
<protein>
    <submittedName>
        <fullName evidence="2">Uncharacterized protein</fullName>
    </submittedName>
</protein>
<dbReference type="EMBL" id="JAMXFA010000016">
    <property type="protein sequence ID" value="MCT7978812.1"/>
    <property type="molecule type" value="Genomic_DNA"/>
</dbReference>
<name>A0ABT2N887_9CYAN</name>
<evidence type="ECO:0000256" key="1">
    <source>
        <dbReference type="SAM" id="Phobius"/>
    </source>
</evidence>
<keyword evidence="1" id="KW-0812">Transmembrane</keyword>
<keyword evidence="1" id="KW-0472">Membrane</keyword>
<organism evidence="2 3">
    <name type="scientific">Laspinema olomoucense D3b</name>
    <dbReference type="NCBI Taxonomy" id="2953688"/>
    <lineage>
        <taxon>Bacteria</taxon>
        <taxon>Bacillati</taxon>
        <taxon>Cyanobacteriota</taxon>
        <taxon>Cyanophyceae</taxon>
        <taxon>Oscillatoriophycideae</taxon>
        <taxon>Oscillatoriales</taxon>
        <taxon>Laspinemataceae</taxon>
        <taxon>Laspinema</taxon>
        <taxon>Laspinema olomoucense</taxon>
    </lineage>
</organism>
<reference evidence="2 3" key="1">
    <citation type="journal article" date="2022" name="Front. Microbiol.">
        <title>High genomic differentiation and limited gene flow indicate recent cryptic speciation within the genus Laspinema (cyanobacteria).</title>
        <authorList>
            <person name="Stanojkovic A."/>
            <person name="Skoupy S."/>
            <person name="Skaloud P."/>
            <person name="Dvorak P."/>
        </authorList>
    </citation>
    <scope>NUCLEOTIDE SEQUENCE [LARGE SCALE GENOMIC DNA]</scope>
    <source>
        <strain evidence="2 3">D3b</strain>
    </source>
</reference>
<evidence type="ECO:0000313" key="3">
    <source>
        <dbReference type="Proteomes" id="UP001525961"/>
    </source>
</evidence>
<evidence type="ECO:0000313" key="2">
    <source>
        <dbReference type="EMBL" id="MCT7978812.1"/>
    </source>
</evidence>
<proteinExistence type="predicted"/>
<keyword evidence="3" id="KW-1185">Reference proteome</keyword>
<comment type="caution">
    <text evidence="2">The sequence shown here is derived from an EMBL/GenBank/DDBJ whole genome shotgun (WGS) entry which is preliminary data.</text>
</comment>
<accession>A0ABT2N887</accession>